<gene>
    <name evidence="1" type="ORF">CK203_019184</name>
</gene>
<dbReference type="AlphaFoldDB" id="A0A438J7U6"/>
<sequence length="363" mass="41986">MLTFRFETIRMEDHENFGEFYAKLMDIVNSSFNLSEPILNSKVVSKILRSLSERFRAKVTVIEKSKDVDSLKVNKLVGSLQTFKMTLGSPRKSKSIALNTIKDESLGSKGECDEKMSDGEVARFARKFKKHMKFKKYKKSKENAKKWNNSMGKSNVKDKKKDKNVKKDIEETLKKEVFGESCESSDFDGNEMSFDSAYETLYKECLSLKQKQVEWKASSESSVHLLIHIWRKPQRMQMQQNDEVVKCVNRKDWRMEIKFRFCPTIWASAKELAGALQCASGRASVCIGARFRTRRGALRYASRRASGTRRGALQVRVEARFRYASRRAAGTRRAQKAYESEFKTWKRRASGALFRPGGWTRKF</sequence>
<evidence type="ECO:0000313" key="2">
    <source>
        <dbReference type="Proteomes" id="UP000288805"/>
    </source>
</evidence>
<reference evidence="1 2" key="1">
    <citation type="journal article" date="2018" name="PLoS Genet.">
        <title>Population sequencing reveals clonal diversity and ancestral inbreeding in the grapevine cultivar Chardonnay.</title>
        <authorList>
            <person name="Roach M.J."/>
            <person name="Johnson D.L."/>
            <person name="Bohlmann J."/>
            <person name="van Vuuren H.J."/>
            <person name="Jones S.J."/>
            <person name="Pretorius I.S."/>
            <person name="Schmidt S.A."/>
            <person name="Borneman A.R."/>
        </authorList>
    </citation>
    <scope>NUCLEOTIDE SEQUENCE [LARGE SCALE GENOMIC DNA]</scope>
    <source>
        <strain evidence="2">cv. Chardonnay</strain>
        <tissue evidence="1">Leaf</tissue>
    </source>
</reference>
<protein>
    <submittedName>
        <fullName evidence="1">Uncharacterized protein</fullName>
    </submittedName>
</protein>
<dbReference type="Pfam" id="PF14223">
    <property type="entry name" value="Retrotran_gag_2"/>
    <property type="match status" value="1"/>
</dbReference>
<name>A0A438J7U6_VITVI</name>
<organism evidence="1 2">
    <name type="scientific">Vitis vinifera</name>
    <name type="common">Grape</name>
    <dbReference type="NCBI Taxonomy" id="29760"/>
    <lineage>
        <taxon>Eukaryota</taxon>
        <taxon>Viridiplantae</taxon>
        <taxon>Streptophyta</taxon>
        <taxon>Embryophyta</taxon>
        <taxon>Tracheophyta</taxon>
        <taxon>Spermatophyta</taxon>
        <taxon>Magnoliopsida</taxon>
        <taxon>eudicotyledons</taxon>
        <taxon>Gunneridae</taxon>
        <taxon>Pentapetalae</taxon>
        <taxon>rosids</taxon>
        <taxon>Vitales</taxon>
        <taxon>Vitaceae</taxon>
        <taxon>Viteae</taxon>
        <taxon>Vitis</taxon>
    </lineage>
</organism>
<evidence type="ECO:0000313" key="1">
    <source>
        <dbReference type="EMBL" id="RVX05030.1"/>
    </source>
</evidence>
<accession>A0A438J7U6</accession>
<proteinExistence type="predicted"/>
<dbReference type="EMBL" id="QGNW01000058">
    <property type="protein sequence ID" value="RVX05030.1"/>
    <property type="molecule type" value="Genomic_DNA"/>
</dbReference>
<dbReference type="Proteomes" id="UP000288805">
    <property type="component" value="Unassembled WGS sequence"/>
</dbReference>
<comment type="caution">
    <text evidence="1">The sequence shown here is derived from an EMBL/GenBank/DDBJ whole genome shotgun (WGS) entry which is preliminary data.</text>
</comment>